<dbReference type="AlphaFoldDB" id="I4CBI4"/>
<keyword evidence="7" id="KW-0407">Ion channel</keyword>
<feature type="domain" description="RCK N-terminal" evidence="9">
    <location>
        <begin position="118"/>
        <end position="252"/>
    </location>
</feature>
<evidence type="ECO:0000313" key="10">
    <source>
        <dbReference type="EMBL" id="AFM26925.1"/>
    </source>
</evidence>
<dbReference type="InterPro" id="IPR003148">
    <property type="entry name" value="RCK_N"/>
</dbReference>
<gene>
    <name evidence="10" type="ordered locus">Desti_4291</name>
</gene>
<evidence type="ECO:0000256" key="8">
    <source>
        <dbReference type="SAM" id="Phobius"/>
    </source>
</evidence>
<proteinExistence type="predicted"/>
<dbReference type="PRINTS" id="PR01333">
    <property type="entry name" value="2POREKCHANEL"/>
</dbReference>
<keyword evidence="2" id="KW-0813">Transport</keyword>
<evidence type="ECO:0000256" key="5">
    <source>
        <dbReference type="ARBA" id="ARBA00023065"/>
    </source>
</evidence>
<dbReference type="EMBL" id="CP003360">
    <property type="protein sequence ID" value="AFM26925.1"/>
    <property type="molecule type" value="Genomic_DNA"/>
</dbReference>
<keyword evidence="3 8" id="KW-0812">Transmembrane</keyword>
<dbReference type="PROSITE" id="PS51201">
    <property type="entry name" value="RCK_N"/>
    <property type="match status" value="1"/>
</dbReference>
<dbReference type="eggNOG" id="COG1226">
    <property type="taxonomic scope" value="Bacteria"/>
</dbReference>
<dbReference type="InterPro" id="IPR013099">
    <property type="entry name" value="K_chnl_dom"/>
</dbReference>
<sequence>MTFYVLIRKFLVNRKTRRVLLTLGCLFLILLCSMAGIYYLEQEQSLSLFDSFWLSVVTMTTVGYGDIAPRTHGGRIFMTLVTMICGIGVMAYLVSLIATRVIEREFKTMSGLVDLDCTGHILIINCPNEEKVHAIIDELRVDNRSYEVPIVLISDDFPECPDQLFRRKNFFFVKGNPLLRRILDRANAREASQVVILARDPKDGHSDGLTTQVALALENMHRSIGKKLYIAAEAVNRDSVEPLRTAGVDDVVCLENLVPPIIVQSILDPGIPEVISQLSSKLKEHHFYVGAIPKHAPKLYGAVRKRLQQGDDLRVIPVGILRDGKSMVNPPDTLELTENDRLVYIADTRQWLQDLLVDDTEANVV</sequence>
<dbReference type="InterPro" id="IPR003280">
    <property type="entry name" value="2pore_dom_K_chnl"/>
</dbReference>
<evidence type="ECO:0000256" key="3">
    <source>
        <dbReference type="ARBA" id="ARBA00022692"/>
    </source>
</evidence>
<dbReference type="KEGG" id="dti:Desti_4291"/>
<dbReference type="SUPFAM" id="SSF51735">
    <property type="entry name" value="NAD(P)-binding Rossmann-fold domains"/>
    <property type="match status" value="1"/>
</dbReference>
<dbReference type="Pfam" id="PF06241">
    <property type="entry name" value="Castor_Poll_mid"/>
    <property type="match status" value="1"/>
</dbReference>
<dbReference type="InterPro" id="IPR050721">
    <property type="entry name" value="Trk_Ktr_HKT_K-transport"/>
</dbReference>
<evidence type="ECO:0000256" key="2">
    <source>
        <dbReference type="ARBA" id="ARBA00022448"/>
    </source>
</evidence>
<protein>
    <submittedName>
        <fullName evidence="10">K+ transport system, NAD-binding component</fullName>
    </submittedName>
</protein>
<keyword evidence="4 8" id="KW-1133">Transmembrane helix</keyword>
<name>I4CBI4_DESTA</name>
<dbReference type="GO" id="GO:0005267">
    <property type="term" value="F:potassium channel activity"/>
    <property type="evidence" value="ECO:0007669"/>
    <property type="project" value="InterPro"/>
</dbReference>
<feature type="transmembrane region" description="Helical" evidence="8">
    <location>
        <begin position="20"/>
        <end position="40"/>
    </location>
</feature>
<accession>I4CBI4</accession>
<dbReference type="InterPro" id="IPR036291">
    <property type="entry name" value="NAD(P)-bd_dom_sf"/>
</dbReference>
<evidence type="ECO:0000256" key="4">
    <source>
        <dbReference type="ARBA" id="ARBA00022989"/>
    </source>
</evidence>
<comment type="subcellular location">
    <subcellularLocation>
        <location evidence="1">Cell membrane</location>
        <topology evidence="1">Multi-pass membrane protein</topology>
    </subcellularLocation>
</comment>
<dbReference type="Pfam" id="PF22614">
    <property type="entry name" value="Slo-like_RCK"/>
    <property type="match status" value="1"/>
</dbReference>
<dbReference type="HOGENOM" id="CLU_050982_1_1_7"/>
<evidence type="ECO:0000256" key="7">
    <source>
        <dbReference type="ARBA" id="ARBA00023303"/>
    </source>
</evidence>
<feature type="transmembrane region" description="Helical" evidence="8">
    <location>
        <begin position="76"/>
        <end position="98"/>
    </location>
</feature>
<evidence type="ECO:0000256" key="6">
    <source>
        <dbReference type="ARBA" id="ARBA00023136"/>
    </source>
</evidence>
<dbReference type="Gene3D" id="1.10.287.70">
    <property type="match status" value="1"/>
</dbReference>
<evidence type="ECO:0000259" key="9">
    <source>
        <dbReference type="PROSITE" id="PS51201"/>
    </source>
</evidence>
<dbReference type="GO" id="GO:0005886">
    <property type="term" value="C:plasma membrane"/>
    <property type="evidence" value="ECO:0007669"/>
    <property type="project" value="UniProtKB-SubCell"/>
</dbReference>
<evidence type="ECO:0000256" key="1">
    <source>
        <dbReference type="ARBA" id="ARBA00004651"/>
    </source>
</evidence>
<dbReference type="OrthoDB" id="9799090at2"/>
<dbReference type="InterPro" id="IPR010420">
    <property type="entry name" value="CASTOR/POLLUX/SYM8_dom"/>
</dbReference>
<keyword evidence="11" id="KW-1185">Reference proteome</keyword>
<dbReference type="PANTHER" id="PTHR43833">
    <property type="entry name" value="POTASSIUM CHANNEL PROTEIN 2-RELATED-RELATED"/>
    <property type="match status" value="1"/>
</dbReference>
<dbReference type="RefSeq" id="WP_014812045.1">
    <property type="nucleotide sequence ID" value="NC_018025.1"/>
</dbReference>
<dbReference type="Proteomes" id="UP000006055">
    <property type="component" value="Chromosome"/>
</dbReference>
<keyword evidence="5" id="KW-0406">Ion transport</keyword>
<dbReference type="STRING" id="706587.Desti_4291"/>
<organism evidence="10 11">
    <name type="scientific">Desulfomonile tiedjei (strain ATCC 49306 / DSM 6799 / DCB-1)</name>
    <dbReference type="NCBI Taxonomy" id="706587"/>
    <lineage>
        <taxon>Bacteria</taxon>
        <taxon>Pseudomonadati</taxon>
        <taxon>Thermodesulfobacteriota</taxon>
        <taxon>Desulfomonilia</taxon>
        <taxon>Desulfomonilales</taxon>
        <taxon>Desulfomonilaceae</taxon>
        <taxon>Desulfomonile</taxon>
    </lineage>
</organism>
<reference evidence="11" key="1">
    <citation type="submission" date="2012-06" db="EMBL/GenBank/DDBJ databases">
        <title>Complete sequence of chromosome of Desulfomonile tiedjei DSM 6799.</title>
        <authorList>
            <person name="Lucas S."/>
            <person name="Copeland A."/>
            <person name="Lapidus A."/>
            <person name="Glavina del Rio T."/>
            <person name="Dalin E."/>
            <person name="Tice H."/>
            <person name="Bruce D."/>
            <person name="Goodwin L."/>
            <person name="Pitluck S."/>
            <person name="Peters L."/>
            <person name="Ovchinnikova G."/>
            <person name="Zeytun A."/>
            <person name="Lu M."/>
            <person name="Kyrpides N."/>
            <person name="Mavromatis K."/>
            <person name="Ivanova N."/>
            <person name="Brettin T."/>
            <person name="Detter J.C."/>
            <person name="Han C."/>
            <person name="Larimer F."/>
            <person name="Land M."/>
            <person name="Hauser L."/>
            <person name="Markowitz V."/>
            <person name="Cheng J.-F."/>
            <person name="Hugenholtz P."/>
            <person name="Woyke T."/>
            <person name="Wu D."/>
            <person name="Spring S."/>
            <person name="Schroeder M."/>
            <person name="Brambilla E."/>
            <person name="Klenk H.-P."/>
            <person name="Eisen J.A."/>
        </authorList>
    </citation>
    <scope>NUCLEOTIDE SEQUENCE [LARGE SCALE GENOMIC DNA]</scope>
    <source>
        <strain evidence="11">ATCC 49306 / DSM 6799 / DCB-1</strain>
    </source>
</reference>
<evidence type="ECO:0000313" key="11">
    <source>
        <dbReference type="Proteomes" id="UP000006055"/>
    </source>
</evidence>
<dbReference type="Pfam" id="PF07885">
    <property type="entry name" value="Ion_trans_2"/>
    <property type="match status" value="1"/>
</dbReference>
<dbReference type="Gene3D" id="3.40.50.720">
    <property type="entry name" value="NAD(P)-binding Rossmann-like Domain"/>
    <property type="match status" value="1"/>
</dbReference>
<keyword evidence="6 8" id="KW-0472">Membrane</keyword>
<dbReference type="PANTHER" id="PTHR43833:SF9">
    <property type="entry name" value="POTASSIUM CHANNEL PROTEIN YUGO-RELATED"/>
    <property type="match status" value="1"/>
</dbReference>
<dbReference type="SUPFAM" id="SSF81324">
    <property type="entry name" value="Voltage-gated potassium channels"/>
    <property type="match status" value="1"/>
</dbReference>